<keyword evidence="4" id="KW-1185">Reference proteome</keyword>
<feature type="compositionally biased region" description="Basic and acidic residues" evidence="2">
    <location>
        <begin position="324"/>
        <end position="346"/>
    </location>
</feature>
<reference evidence="3 4" key="1">
    <citation type="journal article" date="2018" name="PLoS ONE">
        <title>The draft genome of Kipferlia bialata reveals reductive genome evolution in fornicate parasites.</title>
        <authorList>
            <person name="Tanifuji G."/>
            <person name="Takabayashi S."/>
            <person name="Kume K."/>
            <person name="Takagi M."/>
            <person name="Nakayama T."/>
            <person name="Kamikawa R."/>
            <person name="Inagaki Y."/>
            <person name="Hashimoto T."/>
        </authorList>
    </citation>
    <scope>NUCLEOTIDE SEQUENCE [LARGE SCALE GENOMIC DNA]</scope>
    <source>
        <strain evidence="3">NY0173</strain>
    </source>
</reference>
<feature type="region of interest" description="Disordered" evidence="2">
    <location>
        <begin position="801"/>
        <end position="838"/>
    </location>
</feature>
<keyword evidence="1" id="KW-0175">Coiled coil</keyword>
<evidence type="ECO:0000313" key="4">
    <source>
        <dbReference type="Proteomes" id="UP000265618"/>
    </source>
</evidence>
<accession>A0A9K3GFN8</accession>
<sequence length="958" mass="106316">PDCYKQVTHALTASFHSGPDDEFGTEHDARKTLPVPHVTLLAKVLGDTDLGPILVADVFEEVLQVVNQTPTKSASLLQGERERIREQEMHMSEYQLERERERDEERVEHNKRQAALVSLFNVVADKHPAFIVHPLMIGIKSTDPFLITQSAASLHTLSHYIGIANVVTPVFVGAALKQTVSTGLVSFLYELSWAISNLKGFIGDKEREVEREKERERDGERIPNRQEREEQWVAQRDHILVSLGAILDTVSKHIRQRLEDEGKSLQHSMKIVLLALVTSIRTVIPFADISLSLFSSHVLVWSAQSPTSEDLSLIRQIKAMYRDHKTPELERRRERQRERESRREEGPAGPSPFQIVMERALTGWEREAHNQSYSSETCVIEKETPVVFDITSQEASILALSSVAARLGERELKTLCRPVFSCMTSTCTQVSSACCYLWLMCTVTVPQLTKRVVCESFYSADSAERERAIRAYACLWRHRSALSYMYQIVSNDTSPCGSKYDESHGKRRGKRTIPPETDTSLAPKLPVPHASMHLEADSAHKRALALPAELWSLQGQDDPQSEENPSLRTILCLSWLPSAITSSPLLSQAGSESLYSVDERNSVVADLWDNLGDQPDLCMFYRNPLPAMLLIPVFSVIDLLADDSAAVSTEARNFLAGAVQTEPVLLLKPLFSEYPTLPFTDKGHLLARVMSLVDALIDGPEREREGETEGEVLVAPSSSLLPPEFVYFLTNFLLDQMHEARCSDRSVQTNVHMNERALCVSVVVHLLVASCPQLGGGAFGTGPVTEVISYCLGHMGMGGRPSTVDTDSQVPEGAVLRDTPGQGEREGERDTGTTGGQPLSEMFRDIGTFLEQSTKHIAAIQSESVTELMGSIGLSGVSLPLGDLPTCLWTPFVMQRCSEAVSALLSRGEASQELQAVGSKLYRQFLDGLDVLRIGMINGNAIVYSYVWESLFVLWTSC</sequence>
<dbReference type="Proteomes" id="UP000265618">
    <property type="component" value="Unassembled WGS sequence"/>
</dbReference>
<dbReference type="EMBL" id="BDIP01000624">
    <property type="protein sequence ID" value="GIQ82214.1"/>
    <property type="molecule type" value="Genomic_DNA"/>
</dbReference>
<feature type="coiled-coil region" evidence="1">
    <location>
        <begin position="77"/>
        <end position="104"/>
    </location>
</feature>
<feature type="region of interest" description="Disordered" evidence="2">
    <location>
        <begin position="324"/>
        <end position="352"/>
    </location>
</feature>
<feature type="region of interest" description="Disordered" evidence="2">
    <location>
        <begin position="495"/>
        <end position="522"/>
    </location>
</feature>
<evidence type="ECO:0000256" key="2">
    <source>
        <dbReference type="SAM" id="MobiDB-lite"/>
    </source>
</evidence>
<feature type="non-terminal residue" evidence="3">
    <location>
        <position position="1"/>
    </location>
</feature>
<evidence type="ECO:0000256" key="1">
    <source>
        <dbReference type="SAM" id="Coils"/>
    </source>
</evidence>
<proteinExistence type="predicted"/>
<gene>
    <name evidence="3" type="ORF">KIPB_003310</name>
</gene>
<evidence type="ECO:0000313" key="3">
    <source>
        <dbReference type="EMBL" id="GIQ82214.1"/>
    </source>
</evidence>
<organism evidence="3 4">
    <name type="scientific">Kipferlia bialata</name>
    <dbReference type="NCBI Taxonomy" id="797122"/>
    <lineage>
        <taxon>Eukaryota</taxon>
        <taxon>Metamonada</taxon>
        <taxon>Carpediemonas-like organisms</taxon>
        <taxon>Kipferlia</taxon>
    </lineage>
</organism>
<comment type="caution">
    <text evidence="3">The sequence shown here is derived from an EMBL/GenBank/DDBJ whole genome shotgun (WGS) entry which is preliminary data.</text>
</comment>
<dbReference type="AlphaFoldDB" id="A0A9K3GFN8"/>
<name>A0A9K3GFN8_9EUKA</name>
<protein>
    <submittedName>
        <fullName evidence="3">Uncharacterized protein</fullName>
    </submittedName>
</protein>